<keyword evidence="2" id="KW-1185">Reference proteome</keyword>
<reference evidence="2" key="1">
    <citation type="submission" date="2022-10" db="EMBL/GenBank/DDBJ databases">
        <title>Genome assembly of Pristionchus species.</title>
        <authorList>
            <person name="Yoshida K."/>
            <person name="Sommer R.J."/>
        </authorList>
    </citation>
    <scope>NUCLEOTIDE SEQUENCE [LARGE SCALE GENOMIC DNA]</scope>
    <source>
        <strain evidence="2">RS5460</strain>
    </source>
</reference>
<comment type="caution">
    <text evidence="1">The sequence shown here is derived from an EMBL/GenBank/DDBJ whole genome shotgun (WGS) entry which is preliminary data.</text>
</comment>
<accession>A0AAN5D7M5</accession>
<protein>
    <submittedName>
        <fullName evidence="1">Uncharacterized protein</fullName>
    </submittedName>
</protein>
<dbReference type="EMBL" id="BTRK01000006">
    <property type="protein sequence ID" value="GMR57545.1"/>
    <property type="molecule type" value="Genomic_DNA"/>
</dbReference>
<organism evidence="1 2">
    <name type="scientific">Pristionchus mayeri</name>
    <dbReference type="NCBI Taxonomy" id="1317129"/>
    <lineage>
        <taxon>Eukaryota</taxon>
        <taxon>Metazoa</taxon>
        <taxon>Ecdysozoa</taxon>
        <taxon>Nematoda</taxon>
        <taxon>Chromadorea</taxon>
        <taxon>Rhabditida</taxon>
        <taxon>Rhabditina</taxon>
        <taxon>Diplogasteromorpha</taxon>
        <taxon>Diplogasteroidea</taxon>
        <taxon>Neodiplogasteridae</taxon>
        <taxon>Pristionchus</taxon>
    </lineage>
</organism>
<sequence>FEWQAPYGTKILVKIVSLNLPQGNMTDKLCRNKCFYGAFEFVDRDDGELTIGGKWFCCGNRQGEEFVTKSNVLGFTGHVFKGMNVSIVFTVEVYNPRPDAGEP</sequence>
<feature type="non-terminal residue" evidence="1">
    <location>
        <position position="1"/>
    </location>
</feature>
<feature type="non-terminal residue" evidence="1">
    <location>
        <position position="103"/>
    </location>
</feature>
<dbReference type="AlphaFoldDB" id="A0AAN5D7M5"/>
<evidence type="ECO:0000313" key="1">
    <source>
        <dbReference type="EMBL" id="GMR57545.1"/>
    </source>
</evidence>
<evidence type="ECO:0000313" key="2">
    <source>
        <dbReference type="Proteomes" id="UP001328107"/>
    </source>
</evidence>
<dbReference type="Proteomes" id="UP001328107">
    <property type="component" value="Unassembled WGS sequence"/>
</dbReference>
<gene>
    <name evidence="1" type="ORF">PMAYCL1PPCAC_27740</name>
</gene>
<proteinExistence type="predicted"/>
<name>A0AAN5D7M5_9BILA</name>